<sequence length="324" mass="36634">MWFNGRKTQKQHSPKPTSKKYGSPMYDDREVNVGSHDDRHVLSFDAAVLMSQELDRVKEVPKEEQDESNHYSRNGNGSDHLEASGIWEEPRTCEAAQNGSVALKRSWLKQRQGLENGSTSEICVDVKESAIRRETESDFRTEDNRKEYLSQTLEPGDISAASLDNEEVVTNDAEYVDEEGWGRRELEIVCRHIDHVNMLGLNKTTSRLRGRSKGLINPEIVQKLAENEGISLGIGFLSHIRILDGSRQQRVALNLEDTTLCRPMENGRRDGKGSFVRLEVVTASLGFLTNFEDVYKLWGFVAKFLNPTFMREGGLPTVEEGSET</sequence>
<accession>A0ABU6UR45</accession>
<dbReference type="Proteomes" id="UP001341840">
    <property type="component" value="Unassembled WGS sequence"/>
</dbReference>
<reference evidence="2 3" key="1">
    <citation type="journal article" date="2023" name="Plants (Basel)">
        <title>Bridging the Gap: Combining Genomics and Transcriptomics Approaches to Understand Stylosanthes scabra, an Orphan Legume from the Brazilian Caatinga.</title>
        <authorList>
            <person name="Ferreira-Neto J.R.C."/>
            <person name="da Silva M.D."/>
            <person name="Binneck E."/>
            <person name="de Melo N.F."/>
            <person name="da Silva R.H."/>
            <person name="de Melo A.L.T.M."/>
            <person name="Pandolfi V."/>
            <person name="Bustamante F.O."/>
            <person name="Brasileiro-Vidal A.C."/>
            <person name="Benko-Iseppon A.M."/>
        </authorList>
    </citation>
    <scope>NUCLEOTIDE SEQUENCE [LARGE SCALE GENOMIC DNA]</scope>
    <source>
        <tissue evidence="2">Leaves</tissue>
    </source>
</reference>
<evidence type="ECO:0000256" key="1">
    <source>
        <dbReference type="SAM" id="MobiDB-lite"/>
    </source>
</evidence>
<name>A0ABU6UR45_9FABA</name>
<feature type="compositionally biased region" description="Basic and acidic residues" evidence="1">
    <location>
        <begin position="58"/>
        <end position="70"/>
    </location>
</feature>
<feature type="region of interest" description="Disordered" evidence="1">
    <location>
        <begin position="58"/>
        <end position="82"/>
    </location>
</feature>
<proteinExistence type="predicted"/>
<dbReference type="EMBL" id="JASCZI010121723">
    <property type="protein sequence ID" value="MED6162755.1"/>
    <property type="molecule type" value="Genomic_DNA"/>
</dbReference>
<feature type="region of interest" description="Disordered" evidence="1">
    <location>
        <begin position="1"/>
        <end position="34"/>
    </location>
</feature>
<evidence type="ECO:0000313" key="3">
    <source>
        <dbReference type="Proteomes" id="UP001341840"/>
    </source>
</evidence>
<protein>
    <submittedName>
        <fullName evidence="2">Uncharacterized protein</fullName>
    </submittedName>
</protein>
<keyword evidence="3" id="KW-1185">Reference proteome</keyword>
<gene>
    <name evidence="2" type="ORF">PIB30_073536</name>
</gene>
<evidence type="ECO:0000313" key="2">
    <source>
        <dbReference type="EMBL" id="MED6162755.1"/>
    </source>
</evidence>
<comment type="caution">
    <text evidence="2">The sequence shown here is derived from an EMBL/GenBank/DDBJ whole genome shotgun (WGS) entry which is preliminary data.</text>
</comment>
<organism evidence="2 3">
    <name type="scientific">Stylosanthes scabra</name>
    <dbReference type="NCBI Taxonomy" id="79078"/>
    <lineage>
        <taxon>Eukaryota</taxon>
        <taxon>Viridiplantae</taxon>
        <taxon>Streptophyta</taxon>
        <taxon>Embryophyta</taxon>
        <taxon>Tracheophyta</taxon>
        <taxon>Spermatophyta</taxon>
        <taxon>Magnoliopsida</taxon>
        <taxon>eudicotyledons</taxon>
        <taxon>Gunneridae</taxon>
        <taxon>Pentapetalae</taxon>
        <taxon>rosids</taxon>
        <taxon>fabids</taxon>
        <taxon>Fabales</taxon>
        <taxon>Fabaceae</taxon>
        <taxon>Papilionoideae</taxon>
        <taxon>50 kb inversion clade</taxon>
        <taxon>dalbergioids sensu lato</taxon>
        <taxon>Dalbergieae</taxon>
        <taxon>Pterocarpus clade</taxon>
        <taxon>Stylosanthes</taxon>
    </lineage>
</organism>